<evidence type="ECO:0000313" key="1">
    <source>
        <dbReference type="Proteomes" id="UP000504621"/>
    </source>
</evidence>
<sequence>MKEPSLEEVDDELEIFNNEEIEEVFADHGEALIVCRNLNTVMMTEDESWLCHNIFYTRCTSQGKVCNIIIDSGSCENVVANYMVEKLKLPTEVYPHPYKLQWLRKGNEVKVTKCCCVQFSIENKYENEVRCDVILMDAYHLLLGHPWQYDRRAHHDGYKNTYSFIKYGVKIMLTPLKPENRSKRPKEDKALITMVGLNKAYLESNHLRLLLVSKENEVSSPLSKHGQTKLVNKSFENLLRSFVNNHAINKTTVKYDFPISRLDDMLIGSKMFHALNAMLMLSLFPFNFSDVVVGY</sequence>
<keyword evidence="1" id="KW-1185">Reference proteome</keyword>
<dbReference type="GeneID" id="110427566"/>
<name>A0A6J1BHM2_9ROSI</name>
<accession>A0A6J1BHM2</accession>
<organism evidence="1 2">
    <name type="scientific">Herrania umbratica</name>
    <dbReference type="NCBI Taxonomy" id="108875"/>
    <lineage>
        <taxon>Eukaryota</taxon>
        <taxon>Viridiplantae</taxon>
        <taxon>Streptophyta</taxon>
        <taxon>Embryophyta</taxon>
        <taxon>Tracheophyta</taxon>
        <taxon>Spermatophyta</taxon>
        <taxon>Magnoliopsida</taxon>
        <taxon>eudicotyledons</taxon>
        <taxon>Gunneridae</taxon>
        <taxon>Pentapetalae</taxon>
        <taxon>rosids</taxon>
        <taxon>malvids</taxon>
        <taxon>Malvales</taxon>
        <taxon>Malvaceae</taxon>
        <taxon>Byttnerioideae</taxon>
        <taxon>Herrania</taxon>
    </lineage>
</organism>
<dbReference type="OrthoDB" id="1747743at2759"/>
<protein>
    <submittedName>
        <fullName evidence="2">Uncharacterized protein LOC110427566</fullName>
    </submittedName>
</protein>
<dbReference type="Gene3D" id="2.40.70.10">
    <property type="entry name" value="Acid Proteases"/>
    <property type="match status" value="1"/>
</dbReference>
<dbReference type="InterPro" id="IPR021109">
    <property type="entry name" value="Peptidase_aspartic_dom_sf"/>
</dbReference>
<reference evidence="2" key="1">
    <citation type="submission" date="2025-08" db="UniProtKB">
        <authorList>
            <consortium name="RefSeq"/>
        </authorList>
    </citation>
    <scope>IDENTIFICATION</scope>
    <source>
        <tissue evidence="2">Leaf</tissue>
    </source>
</reference>
<dbReference type="RefSeq" id="XP_021298790.1">
    <property type="nucleotide sequence ID" value="XM_021443115.1"/>
</dbReference>
<dbReference type="PANTHER" id="PTHR35046:SF9">
    <property type="entry name" value="RNA-DIRECTED DNA POLYMERASE"/>
    <property type="match status" value="1"/>
</dbReference>
<gene>
    <name evidence="2" type="primary">LOC110427566</name>
</gene>
<dbReference type="AlphaFoldDB" id="A0A6J1BHM2"/>
<evidence type="ECO:0000313" key="2">
    <source>
        <dbReference type="RefSeq" id="XP_021298790.1"/>
    </source>
</evidence>
<dbReference type="Proteomes" id="UP000504621">
    <property type="component" value="Unplaced"/>
</dbReference>
<dbReference type="PANTHER" id="PTHR35046">
    <property type="entry name" value="ZINC KNUCKLE (CCHC-TYPE) FAMILY PROTEIN"/>
    <property type="match status" value="1"/>
</dbReference>
<dbReference type="CDD" id="cd00303">
    <property type="entry name" value="retropepsin_like"/>
    <property type="match status" value="1"/>
</dbReference>
<proteinExistence type="predicted"/>